<organism evidence="1 2">
    <name type="scientific">Panagrolaimus sp. JU765</name>
    <dbReference type="NCBI Taxonomy" id="591449"/>
    <lineage>
        <taxon>Eukaryota</taxon>
        <taxon>Metazoa</taxon>
        <taxon>Ecdysozoa</taxon>
        <taxon>Nematoda</taxon>
        <taxon>Chromadorea</taxon>
        <taxon>Rhabditida</taxon>
        <taxon>Tylenchina</taxon>
        <taxon>Panagrolaimomorpha</taxon>
        <taxon>Panagrolaimoidea</taxon>
        <taxon>Panagrolaimidae</taxon>
        <taxon>Panagrolaimus</taxon>
    </lineage>
</organism>
<protein>
    <submittedName>
        <fullName evidence="2">Receptor expression-enhancing protein</fullName>
    </submittedName>
</protein>
<dbReference type="WBParaSite" id="JU765_v2.g4337.t1">
    <property type="protein sequence ID" value="JU765_v2.g4337.t1"/>
    <property type="gene ID" value="JU765_v2.g4337"/>
</dbReference>
<reference evidence="2" key="1">
    <citation type="submission" date="2022-11" db="UniProtKB">
        <authorList>
            <consortium name="WormBaseParasite"/>
        </authorList>
    </citation>
    <scope>IDENTIFICATION</scope>
</reference>
<sequence length="213" mass="23790">MAEGKPAENAPAPEPSTREPVNEKSLKEIGQEILNSITHPENALLEQLFVKFEESTKLQREQLAYGVGGLLSLYLIFGSLAQLICNLIGCGYPAYASVKAVRTKSKKDDTQWLIYWTVFGSFSVIDFFAERIMYIFPFYWLAKSLFFLYLAAPVTRGALRLYVKFVDPAVTRLDAYYHQYTAGSTGNSVRTAVPTQQPAADAAPEAKAEEKKE</sequence>
<evidence type="ECO:0000313" key="1">
    <source>
        <dbReference type="Proteomes" id="UP000887576"/>
    </source>
</evidence>
<evidence type="ECO:0000313" key="2">
    <source>
        <dbReference type="WBParaSite" id="JU765_v2.g4337.t1"/>
    </source>
</evidence>
<dbReference type="Proteomes" id="UP000887576">
    <property type="component" value="Unplaced"/>
</dbReference>
<name>A0AC34R7K1_9BILA</name>
<accession>A0AC34R7K1</accession>
<proteinExistence type="predicted"/>